<dbReference type="PANTHER" id="PTHR33747:SF1">
    <property type="entry name" value="ADENYLATE CYCLASE-ASSOCIATED CAP C-TERMINAL DOMAIN-CONTAINING PROTEIN"/>
    <property type="match status" value="1"/>
</dbReference>
<protein>
    <recommendedName>
        <fullName evidence="1">YchJ-like middle NTF2-like domain-containing protein</fullName>
    </recommendedName>
</protein>
<dbReference type="InterPro" id="IPR048469">
    <property type="entry name" value="YchJ-like_M"/>
</dbReference>
<dbReference type="PANTHER" id="PTHR33747">
    <property type="entry name" value="UPF0225 PROTEIN SCO1677"/>
    <property type="match status" value="1"/>
</dbReference>
<sequence length="157" mass="17612">MTDCPCGSARAYEDCCGPLLGGAPGLTAEAVMRSRYTAFVRHDLDHVERTHAPEVRDDFNRAEAERVADECAWERLEILKTAEEGDDATVEFLIRFRRDGQEMRHHERASFRRVDGAWLYVSGVVNPKDPPRRVVKVGRNEPCPCGSGKKFKTCCGA</sequence>
<evidence type="ECO:0000313" key="2">
    <source>
        <dbReference type="EMBL" id="RJF84962.1"/>
    </source>
</evidence>
<reference evidence="2 3" key="1">
    <citation type="submission" date="2018-09" db="EMBL/GenBank/DDBJ databases">
        <authorList>
            <person name="Zhu H."/>
        </authorList>
    </citation>
    <scope>NUCLEOTIDE SEQUENCE [LARGE SCALE GENOMIC DNA]</scope>
    <source>
        <strain evidence="2 3">K2W22B-5</strain>
    </source>
</reference>
<dbReference type="Pfam" id="PF02810">
    <property type="entry name" value="SEC-C"/>
    <property type="match status" value="2"/>
</dbReference>
<accession>A0A418W4L6</accession>
<dbReference type="OrthoDB" id="21421at2"/>
<name>A0A418W4L6_9PROT</name>
<dbReference type="InterPro" id="IPR032710">
    <property type="entry name" value="NTF2-like_dom_sf"/>
</dbReference>
<dbReference type="RefSeq" id="WP_119830923.1">
    <property type="nucleotide sequence ID" value="NZ_QYUL01000001.1"/>
</dbReference>
<dbReference type="Pfam" id="PF17775">
    <property type="entry name" value="YchJ_M-like"/>
    <property type="match status" value="1"/>
</dbReference>
<dbReference type="Proteomes" id="UP000283458">
    <property type="component" value="Unassembled WGS sequence"/>
</dbReference>
<keyword evidence="3" id="KW-1185">Reference proteome</keyword>
<evidence type="ECO:0000313" key="3">
    <source>
        <dbReference type="Proteomes" id="UP000283458"/>
    </source>
</evidence>
<dbReference type="InterPro" id="IPR004027">
    <property type="entry name" value="SEC_C_motif"/>
</dbReference>
<evidence type="ECO:0000259" key="1">
    <source>
        <dbReference type="Pfam" id="PF17775"/>
    </source>
</evidence>
<gene>
    <name evidence="2" type="ORF">D3877_10890</name>
</gene>
<comment type="caution">
    <text evidence="2">The sequence shown here is derived from an EMBL/GenBank/DDBJ whole genome shotgun (WGS) entry which is preliminary data.</text>
</comment>
<dbReference type="AlphaFoldDB" id="A0A418W4L6"/>
<dbReference type="Gene3D" id="3.10.450.50">
    <property type="match status" value="1"/>
</dbReference>
<feature type="domain" description="YchJ-like middle NTF2-like" evidence="1">
    <location>
        <begin position="27"/>
        <end position="123"/>
    </location>
</feature>
<dbReference type="SUPFAM" id="SSF103642">
    <property type="entry name" value="Sec-C motif"/>
    <property type="match status" value="1"/>
</dbReference>
<proteinExistence type="predicted"/>
<organism evidence="2 3">
    <name type="scientific">Azospirillum cavernae</name>
    <dbReference type="NCBI Taxonomy" id="2320860"/>
    <lineage>
        <taxon>Bacteria</taxon>
        <taxon>Pseudomonadati</taxon>
        <taxon>Pseudomonadota</taxon>
        <taxon>Alphaproteobacteria</taxon>
        <taxon>Rhodospirillales</taxon>
        <taxon>Azospirillaceae</taxon>
        <taxon>Azospirillum</taxon>
    </lineage>
</organism>
<dbReference type="SUPFAM" id="SSF54427">
    <property type="entry name" value="NTF2-like"/>
    <property type="match status" value="1"/>
</dbReference>
<dbReference type="EMBL" id="QYUL01000001">
    <property type="protein sequence ID" value="RJF84962.1"/>
    <property type="molecule type" value="Genomic_DNA"/>
</dbReference>